<dbReference type="InterPro" id="IPR018392">
    <property type="entry name" value="LysM"/>
</dbReference>
<feature type="region of interest" description="Disordered" evidence="1">
    <location>
        <begin position="165"/>
        <end position="321"/>
    </location>
</feature>
<dbReference type="RefSeq" id="WP_212733368.1">
    <property type="nucleotide sequence ID" value="NZ_FMZB01000007.1"/>
</dbReference>
<dbReference type="EMBL" id="FMZB01000007">
    <property type="protein sequence ID" value="SDD16433.1"/>
    <property type="molecule type" value="Genomic_DNA"/>
</dbReference>
<dbReference type="STRING" id="361279.SAMN05421663_107124"/>
<name>A0A1G6SI07_9BACI</name>
<dbReference type="Pfam" id="PF01476">
    <property type="entry name" value="LysM"/>
    <property type="match status" value="1"/>
</dbReference>
<feature type="domain" description="LysM" evidence="2">
    <location>
        <begin position="2"/>
        <end position="47"/>
    </location>
</feature>
<evidence type="ECO:0000259" key="2">
    <source>
        <dbReference type="PROSITE" id="PS51782"/>
    </source>
</evidence>
<feature type="compositionally biased region" description="Low complexity" evidence="1">
    <location>
        <begin position="306"/>
        <end position="321"/>
    </location>
</feature>
<proteinExistence type="predicted"/>
<feature type="compositionally biased region" description="Polar residues" evidence="1">
    <location>
        <begin position="289"/>
        <end position="301"/>
    </location>
</feature>
<dbReference type="SMART" id="SM00257">
    <property type="entry name" value="LysM"/>
    <property type="match status" value="1"/>
</dbReference>
<dbReference type="NCBIfam" id="TIGR02899">
    <property type="entry name" value="spore_safA"/>
    <property type="match status" value="1"/>
</dbReference>
<dbReference type="Proteomes" id="UP000198666">
    <property type="component" value="Unassembled WGS sequence"/>
</dbReference>
<dbReference type="SUPFAM" id="SSF54106">
    <property type="entry name" value="LysM domain"/>
    <property type="match status" value="1"/>
</dbReference>
<feature type="compositionally biased region" description="Polar residues" evidence="1">
    <location>
        <begin position="264"/>
        <end position="273"/>
    </location>
</feature>
<sequence length="401" mass="44048">MKIHIVQKGDTMWSIASKYGVSFDELREMNRHIREPELAVPGMKLKIPTTTKATEKEVVIRSEAGAGTQGNTGQQTPAQTFHDTPDIQEDDMSAAPYPIMPQMPQISMPGQGGGSNPASQQNQGYAGALPMQPLTQLNMGWDQGQQMQGNPSFQQPMNGSWLIPQSPYGSMPMQSGGNMQGGQPGQQHQGNWIQGGQPGQQYQGDWMQGGQPGQQHQGNWMQGGQPGQQYQGDWMQGSQPGQQHQGNWMQGGQPGQQYQGDWMQGSQPGQQYQGDWMQGGQPGQQHQGNWMQGSQPGQQHQGDWMQGSQPGQPGQQMGAPYGSRYDGNYQDPAMLPDQAVPYPYPQTPMRSCCGPDIPFAVSQYPDVQPEYRDPYGVQPPLSDFYEPSPAQDLPGDEQDNK</sequence>
<protein>
    <submittedName>
        <fullName evidence="3">Morphogenetic protein associated with SpoVID</fullName>
    </submittedName>
</protein>
<feature type="compositionally biased region" description="Polar residues" evidence="1">
    <location>
        <begin position="236"/>
        <end position="248"/>
    </location>
</feature>
<feature type="compositionally biased region" description="Low complexity" evidence="1">
    <location>
        <begin position="100"/>
        <end position="109"/>
    </location>
</feature>
<dbReference type="AlphaFoldDB" id="A0A1G6SI07"/>
<evidence type="ECO:0000313" key="3">
    <source>
        <dbReference type="EMBL" id="SDD16433.1"/>
    </source>
</evidence>
<feature type="compositionally biased region" description="Low complexity" evidence="1">
    <location>
        <begin position="185"/>
        <end position="204"/>
    </location>
</feature>
<evidence type="ECO:0000256" key="1">
    <source>
        <dbReference type="SAM" id="MobiDB-lite"/>
    </source>
</evidence>
<keyword evidence="4" id="KW-1185">Reference proteome</keyword>
<feature type="region of interest" description="Disordered" evidence="1">
    <location>
        <begin position="368"/>
        <end position="401"/>
    </location>
</feature>
<evidence type="ECO:0000313" key="4">
    <source>
        <dbReference type="Proteomes" id="UP000198666"/>
    </source>
</evidence>
<organism evidence="3 4">
    <name type="scientific">Terribacillus halophilus</name>
    <dbReference type="NCBI Taxonomy" id="361279"/>
    <lineage>
        <taxon>Bacteria</taxon>
        <taxon>Bacillati</taxon>
        <taxon>Bacillota</taxon>
        <taxon>Bacilli</taxon>
        <taxon>Bacillales</taxon>
        <taxon>Bacillaceae</taxon>
        <taxon>Terribacillus</taxon>
    </lineage>
</organism>
<dbReference type="InterPro" id="IPR014248">
    <property type="entry name" value="Spore_coat_assembly_SafA"/>
</dbReference>
<dbReference type="InterPro" id="IPR036779">
    <property type="entry name" value="LysM_dom_sf"/>
</dbReference>
<accession>A0A1G6SI07</accession>
<reference evidence="4" key="1">
    <citation type="submission" date="2016-10" db="EMBL/GenBank/DDBJ databases">
        <authorList>
            <person name="Varghese N."/>
            <person name="Submissions S."/>
        </authorList>
    </citation>
    <scope>NUCLEOTIDE SEQUENCE [LARGE SCALE GENOMIC DNA]</scope>
    <source>
        <strain evidence="4">DSM 21620</strain>
    </source>
</reference>
<feature type="compositionally biased region" description="Low complexity" evidence="1">
    <location>
        <begin position="64"/>
        <end position="80"/>
    </location>
</feature>
<gene>
    <name evidence="3" type="ORF">SAMN05421663_107124</name>
</gene>
<dbReference type="CDD" id="cd00118">
    <property type="entry name" value="LysM"/>
    <property type="match status" value="1"/>
</dbReference>
<dbReference type="PROSITE" id="PS51782">
    <property type="entry name" value="LYSM"/>
    <property type="match status" value="1"/>
</dbReference>
<feature type="region of interest" description="Disordered" evidence="1">
    <location>
        <begin position="62"/>
        <end position="125"/>
    </location>
</feature>
<dbReference type="Gene3D" id="3.10.350.10">
    <property type="entry name" value="LysM domain"/>
    <property type="match status" value="1"/>
</dbReference>